<dbReference type="FunFam" id="1.10.287.130:FF:000045">
    <property type="entry name" value="Two-component system sensor histidine kinase/response regulator"/>
    <property type="match status" value="1"/>
</dbReference>
<dbReference type="Pfam" id="PF02518">
    <property type="entry name" value="HATPase_c"/>
    <property type="match status" value="1"/>
</dbReference>
<evidence type="ECO:0000256" key="3">
    <source>
        <dbReference type="ARBA" id="ARBA00022553"/>
    </source>
</evidence>
<evidence type="ECO:0000259" key="12">
    <source>
        <dbReference type="PROSITE" id="PS50109"/>
    </source>
</evidence>
<gene>
    <name evidence="14" type="ORF">FUA23_06820</name>
</gene>
<dbReference type="InterPro" id="IPR013783">
    <property type="entry name" value="Ig-like_fold"/>
</dbReference>
<dbReference type="SMART" id="SM00388">
    <property type="entry name" value="HisKA"/>
    <property type="match status" value="1"/>
</dbReference>
<dbReference type="Pfam" id="PF07494">
    <property type="entry name" value="Reg_prop"/>
    <property type="match status" value="5"/>
</dbReference>
<dbReference type="SMART" id="SM00448">
    <property type="entry name" value="REC"/>
    <property type="match status" value="1"/>
</dbReference>
<dbReference type="InterPro" id="IPR036097">
    <property type="entry name" value="HisK_dim/P_sf"/>
</dbReference>
<dbReference type="SMART" id="SM00342">
    <property type="entry name" value="HTH_ARAC"/>
    <property type="match status" value="1"/>
</dbReference>
<evidence type="ECO:0000259" key="11">
    <source>
        <dbReference type="PROSITE" id="PS01124"/>
    </source>
</evidence>
<dbReference type="InterPro" id="IPR009057">
    <property type="entry name" value="Homeodomain-like_sf"/>
</dbReference>
<dbReference type="FunFam" id="1.10.10.60:FF:000284">
    <property type="entry name" value="Two-component system sensor histidine kinase/response regulator"/>
    <property type="match status" value="1"/>
</dbReference>
<evidence type="ECO:0000256" key="7">
    <source>
        <dbReference type="ARBA" id="ARBA00023163"/>
    </source>
</evidence>
<keyword evidence="10" id="KW-0812">Transmembrane</keyword>
<evidence type="ECO:0000259" key="13">
    <source>
        <dbReference type="PROSITE" id="PS50110"/>
    </source>
</evidence>
<feature type="coiled-coil region" evidence="9">
    <location>
        <begin position="905"/>
        <end position="932"/>
    </location>
</feature>
<comment type="catalytic activity">
    <reaction evidence="1">
        <text>ATP + protein L-histidine = ADP + protein N-phospho-L-histidine.</text>
        <dbReference type="EC" id="2.7.13.3"/>
    </reaction>
</comment>
<evidence type="ECO:0000256" key="6">
    <source>
        <dbReference type="ARBA" id="ARBA00023015"/>
    </source>
</evidence>
<evidence type="ECO:0000313" key="14">
    <source>
        <dbReference type="EMBL" id="TXF90225.1"/>
    </source>
</evidence>
<dbReference type="InterPro" id="IPR011006">
    <property type="entry name" value="CheY-like_superfamily"/>
</dbReference>
<dbReference type="PROSITE" id="PS50110">
    <property type="entry name" value="RESPONSE_REGULATORY"/>
    <property type="match status" value="1"/>
</dbReference>
<reference evidence="14 15" key="1">
    <citation type="submission" date="2019-08" db="EMBL/GenBank/DDBJ databases">
        <title>Lewinella sp. strain SSH13 Genome sequencing and assembly.</title>
        <authorList>
            <person name="Kim I."/>
        </authorList>
    </citation>
    <scope>NUCLEOTIDE SEQUENCE [LARGE SCALE GENOMIC DNA]</scope>
    <source>
        <strain evidence="14 15">SSH13</strain>
    </source>
</reference>
<dbReference type="Gene3D" id="2.130.10.10">
    <property type="entry name" value="YVTN repeat-like/Quinoprotein amine dehydrogenase"/>
    <property type="match status" value="3"/>
</dbReference>
<comment type="caution">
    <text evidence="14">The sequence shown here is derived from an EMBL/GenBank/DDBJ whole genome shotgun (WGS) entry which is preliminary data.</text>
</comment>
<keyword evidence="9" id="KW-0175">Coiled coil</keyword>
<dbReference type="SMART" id="SM00387">
    <property type="entry name" value="HATPase_c"/>
    <property type="match status" value="1"/>
</dbReference>
<dbReference type="Proteomes" id="UP000321907">
    <property type="component" value="Unassembled WGS sequence"/>
</dbReference>
<protein>
    <recommendedName>
        <fullName evidence="2">histidine kinase</fullName>
        <ecNumber evidence="2">2.7.13.3</ecNumber>
    </recommendedName>
</protein>
<dbReference type="Pfam" id="PF00072">
    <property type="entry name" value="Response_reg"/>
    <property type="match status" value="1"/>
</dbReference>
<dbReference type="FunFam" id="2.60.40.10:FF:000791">
    <property type="entry name" value="Two-component system sensor histidine kinase/response regulator"/>
    <property type="match status" value="1"/>
</dbReference>
<dbReference type="FunFam" id="3.30.565.10:FF:000006">
    <property type="entry name" value="Sensor histidine kinase WalK"/>
    <property type="match status" value="1"/>
</dbReference>
<feature type="domain" description="Response regulatory" evidence="13">
    <location>
        <begin position="1226"/>
        <end position="1341"/>
    </location>
</feature>
<dbReference type="EMBL" id="VOXD01000008">
    <property type="protein sequence ID" value="TXF90225.1"/>
    <property type="molecule type" value="Genomic_DNA"/>
</dbReference>
<feature type="transmembrane region" description="Helical" evidence="10">
    <location>
        <begin position="55"/>
        <end position="72"/>
    </location>
</feature>
<dbReference type="Gene3D" id="1.10.287.130">
    <property type="match status" value="1"/>
</dbReference>
<evidence type="ECO:0000256" key="9">
    <source>
        <dbReference type="SAM" id="Coils"/>
    </source>
</evidence>
<evidence type="ECO:0000256" key="2">
    <source>
        <dbReference type="ARBA" id="ARBA00012438"/>
    </source>
</evidence>
<dbReference type="PRINTS" id="PR00344">
    <property type="entry name" value="BCTRLSENSOR"/>
</dbReference>
<proteinExistence type="predicted"/>
<dbReference type="PANTHER" id="PTHR43547">
    <property type="entry name" value="TWO-COMPONENT HISTIDINE KINASE"/>
    <property type="match status" value="1"/>
</dbReference>
<keyword evidence="5" id="KW-0418">Kinase</keyword>
<dbReference type="InterPro" id="IPR036890">
    <property type="entry name" value="HATPase_C_sf"/>
</dbReference>
<dbReference type="PROSITE" id="PS50109">
    <property type="entry name" value="HIS_KIN"/>
    <property type="match status" value="1"/>
</dbReference>
<dbReference type="Pfam" id="PF07495">
    <property type="entry name" value="Y_Y_Y"/>
    <property type="match status" value="1"/>
</dbReference>
<dbReference type="Gene3D" id="2.60.40.10">
    <property type="entry name" value="Immunoglobulins"/>
    <property type="match status" value="1"/>
</dbReference>
<dbReference type="Gene3D" id="3.40.50.2300">
    <property type="match status" value="1"/>
</dbReference>
<evidence type="ECO:0000256" key="8">
    <source>
        <dbReference type="PROSITE-ProRule" id="PRU00169"/>
    </source>
</evidence>
<organism evidence="14 15">
    <name type="scientific">Neolewinella aurantiaca</name>
    <dbReference type="NCBI Taxonomy" id="2602767"/>
    <lineage>
        <taxon>Bacteria</taxon>
        <taxon>Pseudomonadati</taxon>
        <taxon>Bacteroidota</taxon>
        <taxon>Saprospiria</taxon>
        <taxon>Saprospirales</taxon>
        <taxon>Lewinellaceae</taxon>
        <taxon>Neolewinella</taxon>
    </lineage>
</organism>
<dbReference type="Gene3D" id="1.10.10.60">
    <property type="entry name" value="Homeodomain-like"/>
    <property type="match status" value="1"/>
</dbReference>
<dbReference type="InterPro" id="IPR011110">
    <property type="entry name" value="Reg_prop"/>
</dbReference>
<keyword evidence="7" id="KW-0804">Transcription</keyword>
<dbReference type="InterPro" id="IPR015943">
    <property type="entry name" value="WD40/YVTN_repeat-like_dom_sf"/>
</dbReference>
<dbReference type="InterPro" id="IPR003661">
    <property type="entry name" value="HisK_dim/P_dom"/>
</dbReference>
<keyword evidence="4" id="KW-0808">Transferase</keyword>
<dbReference type="SUPFAM" id="SSF63829">
    <property type="entry name" value="Calcium-dependent phosphotriesterase"/>
    <property type="match status" value="3"/>
</dbReference>
<keyword evidence="10" id="KW-1133">Transmembrane helix</keyword>
<dbReference type="InterPro" id="IPR011123">
    <property type="entry name" value="Y_Y_Y"/>
</dbReference>
<evidence type="ECO:0000256" key="5">
    <source>
        <dbReference type="ARBA" id="ARBA00022777"/>
    </source>
</evidence>
<keyword evidence="6" id="KW-0805">Transcription regulation</keyword>
<dbReference type="CDD" id="cd17574">
    <property type="entry name" value="REC_OmpR"/>
    <property type="match status" value="1"/>
</dbReference>
<dbReference type="GO" id="GO:0043565">
    <property type="term" value="F:sequence-specific DNA binding"/>
    <property type="evidence" value="ECO:0007669"/>
    <property type="project" value="InterPro"/>
</dbReference>
<evidence type="ECO:0000313" key="15">
    <source>
        <dbReference type="Proteomes" id="UP000321907"/>
    </source>
</evidence>
<sequence length="1478" mass="166945">MFFTLHLRQRPDQSVRSHARRVSLRVAVRSLMHQDVGGIVDVYTAWLRSRKRKCLPVFYILGSLILMMIICQKISPRQLLRVSLLLMLVFCSFSPLTSQEDRLYVDRLGSQQGFSANYVTCSFQDDDGFMWFGTFAGLNRYDGYEVKEFKPDPQDSNSISGIRIFSITDDEKGNLWIGTTGKGLNYYNRSTNNFQRITHDPADPQSIRSNTINVLLSDKKGRLWVGTNKGLSVLKKFREGAEPEFVHISLPDPSKPFFIHSLFEDASGNIWFAAQNSLFRVVDDDEMSLRRIDLKNIGNINATSIVQLASGELLLGCGAGLFMQQSADSEAFRFVGHLTGINALAYDREIDQLWIGASTGLYKYSVGRNGEMPEELEHYTYDALDPRSLSNNDITTLTIDETRIIWAGTSGGGINKFDPFRKHFYHHKDVGGAAATIRALYRDSEQRIWVGSDGGGIELSDGPLPLNEKSTFRHFQRPRRVYSIIEINNEVEHAMYFGSNSGPGLFRADLNREDISIEPIREVTGSVFAMLEDSRGAFWIGNYFDGLMRWTPDPEAEGGYVKTRIGETGGNELPSQIIRSLEEDKAGNIWVGTGDGLVFISSSEAAKADPSHQSYKNIPEDRSSLSNSYILPIYTATDGTVWIGTFGGGINKYMPATEGESVSFKSYGESDGLVDGVIKAITEDQSGNLWISSNRGISRFDPRKEKFENFDINDGLQGDEFGELAVCTQADGSIIFGGVNGFTAFYPESIKLNAIPARPVITGLSILNKPVEVGEERDGQVVLPQAISNLERINLIHSHNSVSFQLGALHYASPEKNRFAYKLDGFDKDWIFTSARQRVATYTNLPAGNYTFMLKVSNNDKVWNEEVLTLGVVVQPPFWRTNAAYFLYLLLFVGFLYLLRRYSIIDIEEKNRIELKKVNQEKTEELNQLKLQFFTNISHEFRTPLTLISGPLESLIRNQSSLQPEQRNQYYHLMYKNSKYLLRLVNELLDFRRLDQGKLSLRVSKNDVVEHIEGTVAPFEFLATKKDINFRVVAEERPITTWFAPEILEKVLFNLLSNAFKFTPEGGDILLAIEKINQDDPRFKKHLPGYGTLLITVKDSGVGISDKKLRRIFDRFYKGAQEDSMNREGAGIGLAYAQSLVDLHRGLIDVKSSLGKGTTFYLRLPLDKTVYQKSELEQRDLSDYVPQADPVDYFMPEENNKEEELNALQLGAGISPQQEDSDDSSLLLYIDDNPDLRNYIRHTFANDFRVIAADSGEAGLELALTSSPDIIVSDLMMPGMDGIEVLDKLKSNPQTSHIPVILLTAKDTEESRLEGLRYGADGYVTKPFDQEALLQQILNIVQHRDILRDRFRREVITEPAEVTVTDSDELFLRQAMDIVEENMSNTEFSVDQLVKEMGVSRSKLYLKLKALTGQSSSEFVRTVRLKRAVQLLENSNYSVKEVMYMTGFNTASYFSKCFKRQFGIVPSEYVSRNKQSKK</sequence>
<dbReference type="CDD" id="cd00082">
    <property type="entry name" value="HisKA"/>
    <property type="match status" value="1"/>
</dbReference>
<dbReference type="InterPro" id="IPR018060">
    <property type="entry name" value="HTH_AraC"/>
</dbReference>
<dbReference type="OrthoDB" id="358279at2"/>
<keyword evidence="15" id="KW-1185">Reference proteome</keyword>
<feature type="domain" description="Histidine kinase" evidence="12">
    <location>
        <begin position="936"/>
        <end position="1168"/>
    </location>
</feature>
<dbReference type="SUPFAM" id="SSF55874">
    <property type="entry name" value="ATPase domain of HSP90 chaperone/DNA topoisomerase II/histidine kinase"/>
    <property type="match status" value="1"/>
</dbReference>
<evidence type="ECO:0000256" key="1">
    <source>
        <dbReference type="ARBA" id="ARBA00000085"/>
    </source>
</evidence>
<dbReference type="PROSITE" id="PS01124">
    <property type="entry name" value="HTH_ARAC_FAMILY_2"/>
    <property type="match status" value="1"/>
</dbReference>
<dbReference type="PANTHER" id="PTHR43547:SF2">
    <property type="entry name" value="HYBRID SIGNAL TRANSDUCTION HISTIDINE KINASE C"/>
    <property type="match status" value="1"/>
</dbReference>
<dbReference type="SUPFAM" id="SSF52172">
    <property type="entry name" value="CheY-like"/>
    <property type="match status" value="1"/>
</dbReference>
<dbReference type="Pfam" id="PF00512">
    <property type="entry name" value="HisKA"/>
    <property type="match status" value="1"/>
</dbReference>
<dbReference type="InterPro" id="IPR004358">
    <property type="entry name" value="Sig_transdc_His_kin-like_C"/>
</dbReference>
<accession>A0A5C7FGT7</accession>
<dbReference type="GO" id="GO:0003700">
    <property type="term" value="F:DNA-binding transcription factor activity"/>
    <property type="evidence" value="ECO:0007669"/>
    <property type="project" value="InterPro"/>
</dbReference>
<name>A0A5C7FGT7_9BACT</name>
<dbReference type="Gene3D" id="3.30.565.10">
    <property type="entry name" value="Histidine kinase-like ATPase, C-terminal domain"/>
    <property type="match status" value="1"/>
</dbReference>
<dbReference type="InterPro" id="IPR003594">
    <property type="entry name" value="HATPase_dom"/>
</dbReference>
<dbReference type="SUPFAM" id="SSF47384">
    <property type="entry name" value="Homodimeric domain of signal transducing histidine kinase"/>
    <property type="match status" value="1"/>
</dbReference>
<dbReference type="SUPFAM" id="SSF46689">
    <property type="entry name" value="Homeodomain-like"/>
    <property type="match status" value="1"/>
</dbReference>
<evidence type="ECO:0000256" key="4">
    <source>
        <dbReference type="ARBA" id="ARBA00022679"/>
    </source>
</evidence>
<feature type="modified residue" description="4-aspartylphosphate" evidence="8">
    <location>
        <position position="1274"/>
    </location>
</feature>
<keyword evidence="10" id="KW-0472">Membrane</keyword>
<feature type="domain" description="HTH araC/xylS-type" evidence="11">
    <location>
        <begin position="1373"/>
        <end position="1472"/>
    </location>
</feature>
<keyword evidence="3 8" id="KW-0597">Phosphoprotein</keyword>
<dbReference type="GO" id="GO:0000155">
    <property type="term" value="F:phosphorelay sensor kinase activity"/>
    <property type="evidence" value="ECO:0007669"/>
    <property type="project" value="InterPro"/>
</dbReference>
<evidence type="ECO:0000256" key="10">
    <source>
        <dbReference type="SAM" id="Phobius"/>
    </source>
</evidence>
<dbReference type="InterPro" id="IPR001789">
    <property type="entry name" value="Sig_transdc_resp-reg_receiver"/>
</dbReference>
<dbReference type="Pfam" id="PF12833">
    <property type="entry name" value="HTH_18"/>
    <property type="match status" value="1"/>
</dbReference>
<dbReference type="InterPro" id="IPR005467">
    <property type="entry name" value="His_kinase_dom"/>
</dbReference>
<dbReference type="EC" id="2.7.13.3" evidence="2"/>